<dbReference type="InterPro" id="IPR002142">
    <property type="entry name" value="Peptidase_S49"/>
</dbReference>
<dbReference type="InterPro" id="IPR055808">
    <property type="entry name" value="DUF7384"/>
</dbReference>
<dbReference type="Pfam" id="PF24109">
    <property type="entry name" value="DUF7384"/>
    <property type="match status" value="1"/>
</dbReference>
<reference evidence="7 8" key="1">
    <citation type="journal article" date="2019" name="Int. J. Syst. Evol. Microbiol.">
        <title>The Global Catalogue of Microorganisms (GCM) 10K type strain sequencing project: providing services to taxonomists for standard genome sequencing and annotation.</title>
        <authorList>
            <consortium name="The Broad Institute Genomics Platform"/>
            <consortium name="The Broad Institute Genome Sequencing Center for Infectious Disease"/>
            <person name="Wu L."/>
            <person name="Ma J."/>
        </authorList>
    </citation>
    <scope>NUCLEOTIDE SEQUENCE [LARGE SCALE GENOMIC DNA]</scope>
    <source>
        <strain evidence="7 8">CGMCC 1.12285</strain>
    </source>
</reference>
<evidence type="ECO:0000313" key="8">
    <source>
        <dbReference type="Proteomes" id="UP001597111"/>
    </source>
</evidence>
<dbReference type="PANTHER" id="PTHR42987:SF4">
    <property type="entry name" value="PROTEASE SOHB-RELATED"/>
    <property type="match status" value="1"/>
</dbReference>
<comment type="similarity">
    <text evidence="1">Belongs to the peptidase S49 family.</text>
</comment>
<feature type="transmembrane region" description="Helical" evidence="5">
    <location>
        <begin position="12"/>
        <end position="36"/>
    </location>
</feature>
<dbReference type="SUPFAM" id="SSF52096">
    <property type="entry name" value="ClpP/crotonase"/>
    <property type="match status" value="1"/>
</dbReference>
<proteinExistence type="inferred from homology"/>
<feature type="non-terminal residue" evidence="7">
    <location>
        <position position="228"/>
    </location>
</feature>
<evidence type="ECO:0000256" key="1">
    <source>
        <dbReference type="ARBA" id="ARBA00008683"/>
    </source>
</evidence>
<accession>A0ABD6B8L5</accession>
<keyword evidence="5" id="KW-0812">Transmembrane</keyword>
<name>A0ABD6B8L5_9EURY</name>
<evidence type="ECO:0000259" key="6">
    <source>
        <dbReference type="Pfam" id="PF01343"/>
    </source>
</evidence>
<dbReference type="PANTHER" id="PTHR42987">
    <property type="entry name" value="PEPTIDASE S49"/>
    <property type="match status" value="1"/>
</dbReference>
<keyword evidence="2" id="KW-0645">Protease</keyword>
<dbReference type="InterPro" id="IPR029045">
    <property type="entry name" value="ClpP/crotonase-like_dom_sf"/>
</dbReference>
<gene>
    <name evidence="7" type="ORF">ACFR9S_13250</name>
</gene>
<dbReference type="GO" id="GO:0008236">
    <property type="term" value="F:serine-type peptidase activity"/>
    <property type="evidence" value="ECO:0007669"/>
    <property type="project" value="UniProtKB-KW"/>
</dbReference>
<dbReference type="Proteomes" id="UP001597111">
    <property type="component" value="Unassembled WGS sequence"/>
</dbReference>
<dbReference type="GO" id="GO:0006508">
    <property type="term" value="P:proteolysis"/>
    <property type="evidence" value="ECO:0007669"/>
    <property type="project" value="UniProtKB-KW"/>
</dbReference>
<evidence type="ECO:0000256" key="2">
    <source>
        <dbReference type="ARBA" id="ARBA00022670"/>
    </source>
</evidence>
<feature type="domain" description="Peptidase S49" evidence="6">
    <location>
        <begin position="103"/>
        <end position="147"/>
    </location>
</feature>
<evidence type="ECO:0000313" key="7">
    <source>
        <dbReference type="EMBL" id="MFD1527245.1"/>
    </source>
</evidence>
<keyword evidence="5" id="KW-0472">Membrane</keyword>
<keyword evidence="8" id="KW-1185">Reference proteome</keyword>
<dbReference type="Pfam" id="PF01343">
    <property type="entry name" value="Peptidase_S49"/>
    <property type="match status" value="1"/>
</dbReference>
<dbReference type="AlphaFoldDB" id="A0ABD6B8L5"/>
<evidence type="ECO:0000256" key="3">
    <source>
        <dbReference type="ARBA" id="ARBA00022801"/>
    </source>
</evidence>
<dbReference type="InterPro" id="IPR047272">
    <property type="entry name" value="S49_SppA_C"/>
</dbReference>
<keyword evidence="3" id="KW-0378">Hydrolase</keyword>
<keyword evidence="4" id="KW-0720">Serine protease</keyword>
<dbReference type="EMBL" id="JBHUDH010000166">
    <property type="protein sequence ID" value="MFD1527245.1"/>
    <property type="molecule type" value="Genomic_DNA"/>
</dbReference>
<dbReference type="Gene3D" id="3.90.226.10">
    <property type="entry name" value="2-enoyl-CoA Hydratase, Chain A, domain 1"/>
    <property type="match status" value="1"/>
</dbReference>
<protein>
    <submittedName>
        <fullName evidence="7">S49 family peptidase</fullName>
    </submittedName>
</protein>
<dbReference type="RefSeq" id="WP_379818855.1">
    <property type="nucleotide sequence ID" value="NZ_JBHUDH010000166.1"/>
</dbReference>
<keyword evidence="5" id="KW-1133">Transmembrane helix</keyword>
<comment type="caution">
    <text evidence="7">The sequence shown here is derived from an EMBL/GenBank/DDBJ whole genome shotgun (WGS) entry which is preliminary data.</text>
</comment>
<sequence length="228" mass="23665">MENPIDRYVATALRSYTVLAIVGLVIGATIAAPFAAGVVSSEPDRIAVVSIDETITGTTAQETISRLRQLRTDGSVKAVVLRISSPGGSAAASEQLYLAVKRLADEKPVVTSVGQYAASGAYYTAIPSEEIYVTPASIVGHVGVIGTAPSDGLSAQSTTGADKAHRGMTRDQYFAALESMKRAFVGAVMTERGDRLSVSRGTVALASAYHGGAMHVLSFDDRLTGAKG</sequence>
<dbReference type="CDD" id="cd07023">
    <property type="entry name" value="S49_Sppa_N_C"/>
    <property type="match status" value="1"/>
</dbReference>
<evidence type="ECO:0000256" key="5">
    <source>
        <dbReference type="SAM" id="Phobius"/>
    </source>
</evidence>
<evidence type="ECO:0000256" key="4">
    <source>
        <dbReference type="ARBA" id="ARBA00022825"/>
    </source>
</evidence>
<organism evidence="7 8">
    <name type="scientific">Halolamina salina</name>
    <dbReference type="NCBI Taxonomy" id="1220023"/>
    <lineage>
        <taxon>Archaea</taxon>
        <taxon>Methanobacteriati</taxon>
        <taxon>Methanobacteriota</taxon>
        <taxon>Stenosarchaea group</taxon>
        <taxon>Halobacteria</taxon>
        <taxon>Halobacteriales</taxon>
        <taxon>Haloferacaceae</taxon>
    </lineage>
</organism>